<dbReference type="InterPro" id="IPR032710">
    <property type="entry name" value="NTF2-like_dom_sf"/>
</dbReference>
<dbReference type="Gene3D" id="3.10.450.50">
    <property type="match status" value="1"/>
</dbReference>
<evidence type="ECO:0000259" key="1">
    <source>
        <dbReference type="Pfam" id="PF13474"/>
    </source>
</evidence>
<organism evidence="2">
    <name type="scientific">Verrucosispora sp. MS100047</name>
    <dbReference type="NCBI Taxonomy" id="1410949"/>
    <lineage>
        <taxon>Bacteria</taxon>
        <taxon>Bacillati</taxon>
        <taxon>Actinomycetota</taxon>
        <taxon>Actinomycetes</taxon>
        <taxon>Micromonosporales</taxon>
        <taxon>Micromonosporaceae</taxon>
        <taxon>Micromonospora</taxon>
    </lineage>
</organism>
<dbReference type="Pfam" id="PF13474">
    <property type="entry name" value="SnoaL_3"/>
    <property type="match status" value="1"/>
</dbReference>
<dbReference type="EMBL" id="KF826650">
    <property type="protein sequence ID" value="AIS85463.1"/>
    <property type="molecule type" value="Genomic_DNA"/>
</dbReference>
<dbReference type="SUPFAM" id="SSF54427">
    <property type="entry name" value="NTF2-like"/>
    <property type="match status" value="1"/>
</dbReference>
<dbReference type="InterPro" id="IPR037401">
    <property type="entry name" value="SnoaL-like"/>
</dbReference>
<gene>
    <name evidence="2" type="ORF">VASRM7_225</name>
</gene>
<dbReference type="InterPro" id="IPR011944">
    <property type="entry name" value="Steroid_delta5-4_isomerase"/>
</dbReference>
<reference evidence="2" key="1">
    <citation type="journal article" date="2016" name="Appl. Microbiol. Biotechnol.">
        <title>Anti-MRSA and anti-TB metabolites from marine-derived Verrucosispora sp. MS100047.</title>
        <authorList>
            <person name="Huang P."/>
            <person name="Xie F."/>
            <person name="Ren B."/>
            <person name="Wang Q."/>
            <person name="Wang J."/>
            <person name="Wang Q."/>
            <person name="Abdel-Mageed W.M."/>
            <person name="Liu M."/>
            <person name="Han J."/>
            <person name="Oyeleye A."/>
            <person name="Shen J."/>
            <person name="Song F."/>
            <person name="Dai H."/>
            <person name="Liu X."/>
            <person name="Zhang L."/>
        </authorList>
    </citation>
    <scope>NUCLEOTIDE SEQUENCE</scope>
    <source>
        <strain evidence="2">MS100047</strain>
    </source>
</reference>
<protein>
    <recommendedName>
        <fullName evidence="1">SnoaL-like domain-containing protein</fullName>
    </recommendedName>
</protein>
<dbReference type="AlphaFoldDB" id="A0A097CS41"/>
<feature type="domain" description="SnoaL-like" evidence="1">
    <location>
        <begin position="39"/>
        <end position="148"/>
    </location>
</feature>
<dbReference type="NCBIfam" id="TIGR02246">
    <property type="entry name" value="SgcJ/EcaC family oxidoreductase"/>
    <property type="match status" value="1"/>
</dbReference>
<accession>A0A097CS41</accession>
<evidence type="ECO:0000313" key="2">
    <source>
        <dbReference type="EMBL" id="AIS85463.1"/>
    </source>
</evidence>
<proteinExistence type="predicted"/>
<sequence>MSNKAASLVDQAKKWATNYGDFPNGAEGAALTASLRVRAAWDDNDADAVADMFAENGSLLLGDEQLNGRERIRAYLTDWFAGAYKGVRMVDRPIDVRLLTDEVALAVTEGGLVLPGENEPVPHHKSRSTWVFVRSDGDWTVMSLQSSPIGS</sequence>
<name>A0A097CS41_9ACTN</name>